<feature type="active site" evidence="5">
    <location>
        <position position="248"/>
    </location>
</feature>
<protein>
    <submittedName>
        <fullName evidence="8">Aldehyde dehydrogenase family protein</fullName>
    </submittedName>
</protein>
<evidence type="ECO:0000313" key="8">
    <source>
        <dbReference type="EMBL" id="MFC4337765.1"/>
    </source>
</evidence>
<gene>
    <name evidence="8" type="ORF">ACFPET_21450</name>
</gene>
<dbReference type="PANTHER" id="PTHR43860">
    <property type="entry name" value="BETAINE ALDEHYDE DEHYDROGENASE"/>
    <property type="match status" value="1"/>
</dbReference>
<evidence type="ECO:0000256" key="4">
    <source>
        <dbReference type="ARBA" id="ARBA00037921"/>
    </source>
</evidence>
<evidence type="ECO:0000256" key="3">
    <source>
        <dbReference type="ARBA" id="ARBA00023027"/>
    </source>
</evidence>
<evidence type="ECO:0000256" key="5">
    <source>
        <dbReference type="PROSITE-ProRule" id="PRU10007"/>
    </source>
</evidence>
<dbReference type="InterPro" id="IPR016162">
    <property type="entry name" value="Ald_DH_N"/>
</dbReference>
<dbReference type="PANTHER" id="PTHR43860:SF2">
    <property type="entry name" value="BETAINE ALDEHYDE DEHYDROGENASE-RELATED"/>
    <property type="match status" value="1"/>
</dbReference>
<dbReference type="InterPro" id="IPR016163">
    <property type="entry name" value="Ald_DH_C"/>
</dbReference>
<evidence type="ECO:0000259" key="7">
    <source>
        <dbReference type="Pfam" id="PF00171"/>
    </source>
</evidence>
<dbReference type="Pfam" id="PF00171">
    <property type="entry name" value="Aldedh"/>
    <property type="match status" value="1"/>
</dbReference>
<name>A0ABV8U4V6_9ACTN</name>
<reference evidence="9" key="1">
    <citation type="journal article" date="2019" name="Int. J. Syst. Evol. Microbiol.">
        <title>The Global Catalogue of Microorganisms (GCM) 10K type strain sequencing project: providing services to taxonomists for standard genome sequencing and annotation.</title>
        <authorList>
            <consortium name="The Broad Institute Genomics Platform"/>
            <consortium name="The Broad Institute Genome Sequencing Center for Infectious Disease"/>
            <person name="Wu L."/>
            <person name="Ma J."/>
        </authorList>
    </citation>
    <scope>NUCLEOTIDE SEQUENCE [LARGE SCALE GENOMIC DNA]</scope>
    <source>
        <strain evidence="9">IBRC-M 10908</strain>
    </source>
</reference>
<comment type="caution">
    <text evidence="8">The sequence shown here is derived from an EMBL/GenBank/DDBJ whole genome shotgun (WGS) entry which is preliminary data.</text>
</comment>
<sequence>MPELFINGSWVDPIEPSTRAVIDPANAQPLAEVAEASAQDVDAAVAAARAAFDSGPWRSTTAAERGTVLRSVADGLQEKKSELVRIESLDTGKTLAEAEADVDDITAVFRYYADMAGKDAGRMVDTGVPNSISRVVYEPIGVCSLIAPWNYPLLQMSWKLAPALAAGNTCVIKPSEVTPLATVELVKIIEAAGVPAGVVNLMLGDGPGVGAPMTSHKGVDMVSFTGGLETGKRIMATAAADVKNIALELGGKNPNVVFADADFDTAVDFALNAVFFHSGQVCSAGARLIIEESVKDRFVDAVVERAGKIKLGRGQDEGVEVGPMVSEQHRDKVEGYIQSALDEGATLRCGGKRPEGDQYRDGYFLEPTVFDDCTREMTIVREEVFGPVLSVETFTTEEEAVALANDTEYGL</sequence>
<proteinExistence type="inferred from homology"/>
<dbReference type="InterPro" id="IPR029510">
    <property type="entry name" value="Ald_DH_CS_GLU"/>
</dbReference>
<dbReference type="Proteomes" id="UP001595823">
    <property type="component" value="Unassembled WGS sequence"/>
</dbReference>
<evidence type="ECO:0000256" key="2">
    <source>
        <dbReference type="ARBA" id="ARBA00023002"/>
    </source>
</evidence>
<dbReference type="InterPro" id="IPR016160">
    <property type="entry name" value="Ald_DH_CS_CYS"/>
</dbReference>
<dbReference type="PROSITE" id="PS00687">
    <property type="entry name" value="ALDEHYDE_DEHYDR_GLU"/>
    <property type="match status" value="1"/>
</dbReference>
<keyword evidence="9" id="KW-1185">Reference proteome</keyword>
<dbReference type="PROSITE" id="PS00070">
    <property type="entry name" value="ALDEHYDE_DEHYDR_CYS"/>
    <property type="match status" value="1"/>
</dbReference>
<feature type="non-terminal residue" evidence="8">
    <location>
        <position position="411"/>
    </location>
</feature>
<comment type="pathway">
    <text evidence="4">Amine and polyamine biosynthesis; betaine biosynthesis via choline pathway; betaine from betaine aldehyde: step 1/1.</text>
</comment>
<evidence type="ECO:0000313" key="9">
    <source>
        <dbReference type="Proteomes" id="UP001595823"/>
    </source>
</evidence>
<evidence type="ECO:0000256" key="6">
    <source>
        <dbReference type="RuleBase" id="RU003345"/>
    </source>
</evidence>
<dbReference type="EMBL" id="JBHSDK010000061">
    <property type="protein sequence ID" value="MFC4337765.1"/>
    <property type="molecule type" value="Genomic_DNA"/>
</dbReference>
<comment type="similarity">
    <text evidence="1 6">Belongs to the aldehyde dehydrogenase family.</text>
</comment>
<evidence type="ECO:0000256" key="1">
    <source>
        <dbReference type="ARBA" id="ARBA00009986"/>
    </source>
</evidence>
<feature type="domain" description="Aldehyde dehydrogenase" evidence="7">
    <location>
        <begin position="10"/>
        <end position="411"/>
    </location>
</feature>
<dbReference type="RefSeq" id="WP_380625085.1">
    <property type="nucleotide sequence ID" value="NZ_JBHSDK010000061.1"/>
</dbReference>
<dbReference type="InterPro" id="IPR016161">
    <property type="entry name" value="Ald_DH/histidinol_DH"/>
</dbReference>
<accession>A0ABV8U4V6</accession>
<dbReference type="Gene3D" id="3.40.605.10">
    <property type="entry name" value="Aldehyde Dehydrogenase, Chain A, domain 1"/>
    <property type="match status" value="1"/>
</dbReference>
<keyword evidence="3" id="KW-0520">NAD</keyword>
<dbReference type="Gene3D" id="3.40.309.10">
    <property type="entry name" value="Aldehyde Dehydrogenase, Chain A, domain 2"/>
    <property type="match status" value="1"/>
</dbReference>
<keyword evidence="2 6" id="KW-0560">Oxidoreductase</keyword>
<dbReference type="InterPro" id="IPR015590">
    <property type="entry name" value="Aldehyde_DH_dom"/>
</dbReference>
<dbReference type="SUPFAM" id="SSF53720">
    <property type="entry name" value="ALDH-like"/>
    <property type="match status" value="1"/>
</dbReference>
<organism evidence="8 9">
    <name type="scientific">Salininema proteolyticum</name>
    <dbReference type="NCBI Taxonomy" id="1607685"/>
    <lineage>
        <taxon>Bacteria</taxon>
        <taxon>Bacillati</taxon>
        <taxon>Actinomycetota</taxon>
        <taxon>Actinomycetes</taxon>
        <taxon>Glycomycetales</taxon>
        <taxon>Glycomycetaceae</taxon>
        <taxon>Salininema</taxon>
    </lineage>
</organism>